<keyword evidence="6" id="KW-0804">Transcription</keyword>
<protein>
    <recommendedName>
        <fullName evidence="9">DEUBAD domain-containing protein</fullName>
    </recommendedName>
</protein>
<dbReference type="InterPro" id="IPR028020">
    <property type="entry name" value="ASX_DEUBAD_dom"/>
</dbReference>
<dbReference type="Proteomes" id="UP000291343">
    <property type="component" value="Unassembled WGS sequence"/>
</dbReference>
<evidence type="ECO:0000256" key="3">
    <source>
        <dbReference type="ARBA" id="ARBA00022771"/>
    </source>
</evidence>
<dbReference type="GO" id="GO:0008270">
    <property type="term" value="F:zinc ion binding"/>
    <property type="evidence" value="ECO:0007669"/>
    <property type="project" value="UniProtKB-KW"/>
</dbReference>
<comment type="subcellular location">
    <subcellularLocation>
        <location evidence="1">Nucleus</location>
    </subcellularLocation>
</comment>
<dbReference type="GO" id="GO:0009887">
    <property type="term" value="P:animal organ morphogenesis"/>
    <property type="evidence" value="ECO:0007669"/>
    <property type="project" value="TreeGrafter"/>
</dbReference>
<name>A0A482XFY7_LAOST</name>
<feature type="domain" description="DEUBAD" evidence="9">
    <location>
        <begin position="228"/>
        <end position="341"/>
    </location>
</feature>
<evidence type="ECO:0000256" key="4">
    <source>
        <dbReference type="ARBA" id="ARBA00022833"/>
    </source>
</evidence>
<gene>
    <name evidence="10" type="ORF">LSTR_LSTR006831</name>
</gene>
<evidence type="ECO:0000256" key="1">
    <source>
        <dbReference type="ARBA" id="ARBA00004123"/>
    </source>
</evidence>
<sequence>MVMEDTKNHLSNNRNKQSHALSPVKLHKRKAGGLNCLEVATSGSETGNSDLSTADGGGESDAVIGGGSISVEGEREGCEAVEESGGGGNVWSIAAAASKGAEPVGGGGSLATSHATHTALRISQTHSKKVIKHALRQQAKRRRKNTTIASGNSAPLPRILVPPSTCEQADDSSGAATTINCRQPTMLEVLSSIPGFSIKPRKRTTKKLSAAAQLEQTAKEGCIDLETPDSILASCTNLRALLNKHSFSQLPPLYQYKLVQLLPHCDRAGPAHAESVFRLSGSGLNNEFFARACQEWRERLAEGEFTPENQQKLKAEAEKEKSKLDPWKFSRPTFSINLLGL</sequence>
<feature type="compositionally biased region" description="Polar residues" evidence="8">
    <location>
        <begin position="41"/>
        <end position="52"/>
    </location>
</feature>
<feature type="compositionally biased region" description="Gly residues" evidence="8">
    <location>
        <begin position="55"/>
        <end position="68"/>
    </location>
</feature>
<evidence type="ECO:0000256" key="8">
    <source>
        <dbReference type="SAM" id="MobiDB-lite"/>
    </source>
</evidence>
<dbReference type="PANTHER" id="PTHR13578">
    <property type="entry name" value="ADDITIONAL SEX COMBS LIKE PROTEIN ASXL"/>
    <property type="match status" value="1"/>
</dbReference>
<reference evidence="10 11" key="1">
    <citation type="journal article" date="2017" name="Gigascience">
        <title>Genome sequence of the small brown planthopper, Laodelphax striatellus.</title>
        <authorList>
            <person name="Zhu J."/>
            <person name="Jiang F."/>
            <person name="Wang X."/>
            <person name="Yang P."/>
            <person name="Bao Y."/>
            <person name="Zhao W."/>
            <person name="Wang W."/>
            <person name="Lu H."/>
            <person name="Wang Q."/>
            <person name="Cui N."/>
            <person name="Li J."/>
            <person name="Chen X."/>
            <person name="Luo L."/>
            <person name="Yu J."/>
            <person name="Kang L."/>
            <person name="Cui F."/>
        </authorList>
    </citation>
    <scope>NUCLEOTIDE SEQUENCE [LARGE SCALE GENOMIC DNA]</scope>
    <source>
        <strain evidence="10">Lst14</strain>
    </source>
</reference>
<dbReference type="SMR" id="A0A482XFY7"/>
<organism evidence="10 11">
    <name type="scientific">Laodelphax striatellus</name>
    <name type="common">Small brown planthopper</name>
    <name type="synonym">Delphax striatella</name>
    <dbReference type="NCBI Taxonomy" id="195883"/>
    <lineage>
        <taxon>Eukaryota</taxon>
        <taxon>Metazoa</taxon>
        <taxon>Ecdysozoa</taxon>
        <taxon>Arthropoda</taxon>
        <taxon>Hexapoda</taxon>
        <taxon>Insecta</taxon>
        <taxon>Pterygota</taxon>
        <taxon>Neoptera</taxon>
        <taxon>Paraneoptera</taxon>
        <taxon>Hemiptera</taxon>
        <taxon>Auchenorrhyncha</taxon>
        <taxon>Fulgoroidea</taxon>
        <taxon>Delphacidae</taxon>
        <taxon>Criomorphinae</taxon>
        <taxon>Laodelphax</taxon>
    </lineage>
</organism>
<dbReference type="GO" id="GO:0003682">
    <property type="term" value="F:chromatin binding"/>
    <property type="evidence" value="ECO:0007669"/>
    <property type="project" value="TreeGrafter"/>
</dbReference>
<dbReference type="GO" id="GO:0045944">
    <property type="term" value="P:positive regulation of transcription by RNA polymerase II"/>
    <property type="evidence" value="ECO:0007669"/>
    <property type="project" value="TreeGrafter"/>
</dbReference>
<dbReference type="InterPro" id="IPR044867">
    <property type="entry name" value="DEUBAD_dom"/>
</dbReference>
<evidence type="ECO:0000256" key="2">
    <source>
        <dbReference type="ARBA" id="ARBA00022723"/>
    </source>
</evidence>
<evidence type="ECO:0000313" key="10">
    <source>
        <dbReference type="EMBL" id="RZF44281.1"/>
    </source>
</evidence>
<evidence type="ECO:0000259" key="9">
    <source>
        <dbReference type="PROSITE" id="PS51916"/>
    </source>
</evidence>
<comment type="caution">
    <text evidence="10">The sequence shown here is derived from an EMBL/GenBank/DDBJ whole genome shotgun (WGS) entry which is preliminary data.</text>
</comment>
<dbReference type="STRING" id="195883.A0A482XFY7"/>
<dbReference type="PANTHER" id="PTHR13578:SF20">
    <property type="entry name" value="POLYCOMB PROTEIN ASX"/>
    <property type="match status" value="1"/>
</dbReference>
<proteinExistence type="predicted"/>
<keyword evidence="5" id="KW-0805">Transcription regulation</keyword>
<evidence type="ECO:0000313" key="11">
    <source>
        <dbReference type="Proteomes" id="UP000291343"/>
    </source>
</evidence>
<keyword evidence="7" id="KW-0539">Nucleus</keyword>
<dbReference type="AlphaFoldDB" id="A0A482XFY7"/>
<keyword evidence="3" id="KW-0863">Zinc-finger</keyword>
<accession>A0A482XFY7</accession>
<dbReference type="PROSITE" id="PS51916">
    <property type="entry name" value="DEUBAD"/>
    <property type="match status" value="1"/>
</dbReference>
<evidence type="ECO:0000256" key="7">
    <source>
        <dbReference type="ARBA" id="ARBA00023242"/>
    </source>
</evidence>
<dbReference type="Pfam" id="PF13919">
    <property type="entry name" value="ASXH"/>
    <property type="match status" value="1"/>
</dbReference>
<keyword evidence="2" id="KW-0479">Metal-binding</keyword>
<keyword evidence="11" id="KW-1185">Reference proteome</keyword>
<dbReference type="InParanoid" id="A0A482XFY7"/>
<feature type="region of interest" description="Disordered" evidence="8">
    <location>
        <begin position="41"/>
        <end position="69"/>
    </location>
</feature>
<dbReference type="OrthoDB" id="9348951at2759"/>
<feature type="compositionally biased region" description="Polar residues" evidence="8">
    <location>
        <begin position="9"/>
        <end position="20"/>
    </location>
</feature>
<dbReference type="EMBL" id="QKKF02011155">
    <property type="protein sequence ID" value="RZF44281.1"/>
    <property type="molecule type" value="Genomic_DNA"/>
</dbReference>
<feature type="region of interest" description="Disordered" evidence="8">
    <location>
        <begin position="1"/>
        <end position="27"/>
    </location>
</feature>
<dbReference type="GO" id="GO:0035517">
    <property type="term" value="C:PR-DUB complex"/>
    <property type="evidence" value="ECO:0007669"/>
    <property type="project" value="TreeGrafter"/>
</dbReference>
<dbReference type="InterPro" id="IPR024811">
    <property type="entry name" value="ASX/ASX-like"/>
</dbReference>
<evidence type="ECO:0000256" key="5">
    <source>
        <dbReference type="ARBA" id="ARBA00023015"/>
    </source>
</evidence>
<keyword evidence="4" id="KW-0862">Zinc</keyword>
<evidence type="ECO:0000256" key="6">
    <source>
        <dbReference type="ARBA" id="ARBA00023163"/>
    </source>
</evidence>